<dbReference type="InterPro" id="IPR003613">
    <property type="entry name" value="Ubox_domain"/>
</dbReference>
<keyword evidence="11" id="KW-1185">Reference proteome</keyword>
<evidence type="ECO:0000259" key="9">
    <source>
        <dbReference type="PROSITE" id="PS51698"/>
    </source>
</evidence>
<dbReference type="SUPFAM" id="SSF57850">
    <property type="entry name" value="RING/U-box"/>
    <property type="match status" value="1"/>
</dbReference>
<feature type="region of interest" description="Disordered" evidence="8">
    <location>
        <begin position="1"/>
        <end position="22"/>
    </location>
</feature>
<evidence type="ECO:0000256" key="6">
    <source>
        <dbReference type="ARBA" id="ARBA00022786"/>
    </source>
</evidence>
<feature type="repeat" description="ARM" evidence="7">
    <location>
        <begin position="284"/>
        <end position="326"/>
    </location>
</feature>
<evidence type="ECO:0000313" key="10">
    <source>
        <dbReference type="EnsemblPlants" id="Kaladp0674s0105.1.v1.1.CDS.1"/>
    </source>
</evidence>
<evidence type="ECO:0000256" key="3">
    <source>
        <dbReference type="ARBA" id="ARBA00012483"/>
    </source>
</evidence>
<dbReference type="Pfam" id="PF04564">
    <property type="entry name" value="U-box"/>
    <property type="match status" value="1"/>
</dbReference>
<feature type="region of interest" description="Disordered" evidence="8">
    <location>
        <begin position="150"/>
        <end position="193"/>
    </location>
</feature>
<evidence type="ECO:0000256" key="2">
    <source>
        <dbReference type="ARBA" id="ARBA00004906"/>
    </source>
</evidence>
<dbReference type="Pfam" id="PF25598">
    <property type="entry name" value="ARM_PUB"/>
    <property type="match status" value="1"/>
</dbReference>
<dbReference type="Proteomes" id="UP000594263">
    <property type="component" value="Unplaced"/>
</dbReference>
<feature type="domain" description="U-box" evidence="9">
    <location>
        <begin position="19"/>
        <end position="94"/>
    </location>
</feature>
<keyword evidence="6" id="KW-0833">Ubl conjugation pathway</keyword>
<evidence type="ECO:0000256" key="1">
    <source>
        <dbReference type="ARBA" id="ARBA00000900"/>
    </source>
</evidence>
<feature type="compositionally biased region" description="Polar residues" evidence="8">
    <location>
        <begin position="177"/>
        <end position="191"/>
    </location>
</feature>
<name>A0A7N1A6W5_KALFE</name>
<dbReference type="PANTHER" id="PTHR23315">
    <property type="entry name" value="U BOX DOMAIN-CONTAINING"/>
    <property type="match status" value="1"/>
</dbReference>
<proteinExistence type="predicted"/>
<dbReference type="SMART" id="SM00185">
    <property type="entry name" value="ARM"/>
    <property type="match status" value="5"/>
</dbReference>
<evidence type="ECO:0000256" key="5">
    <source>
        <dbReference type="ARBA" id="ARBA00022737"/>
    </source>
</evidence>
<feature type="compositionally biased region" description="Low complexity" evidence="8">
    <location>
        <begin position="154"/>
        <end position="167"/>
    </location>
</feature>
<dbReference type="InterPro" id="IPR058678">
    <property type="entry name" value="ARM_PUB"/>
</dbReference>
<accession>A0A7N1A6W5</accession>
<dbReference type="PROSITE" id="PS50176">
    <property type="entry name" value="ARM_REPEAT"/>
    <property type="match status" value="1"/>
</dbReference>
<dbReference type="InterPro" id="IPR013083">
    <property type="entry name" value="Znf_RING/FYVE/PHD"/>
</dbReference>
<dbReference type="GO" id="GO:0061630">
    <property type="term" value="F:ubiquitin protein ligase activity"/>
    <property type="evidence" value="ECO:0007669"/>
    <property type="project" value="UniProtKB-EC"/>
</dbReference>
<reference evidence="10" key="1">
    <citation type="submission" date="2021-01" db="UniProtKB">
        <authorList>
            <consortium name="EnsemblPlants"/>
        </authorList>
    </citation>
    <scope>IDENTIFICATION</scope>
</reference>
<dbReference type="Gene3D" id="1.25.10.10">
    <property type="entry name" value="Leucine-rich Repeat Variant"/>
    <property type="match status" value="1"/>
</dbReference>
<dbReference type="EnsemblPlants" id="Kaladp0674s0105.1.v1.1">
    <property type="protein sequence ID" value="Kaladp0674s0105.1.v1.1.CDS.1"/>
    <property type="gene ID" value="Kaladp0674s0105.v1.1"/>
</dbReference>
<evidence type="ECO:0000313" key="11">
    <source>
        <dbReference type="Proteomes" id="UP000594263"/>
    </source>
</evidence>
<comment type="catalytic activity">
    <reaction evidence="1">
        <text>S-ubiquitinyl-[E2 ubiquitin-conjugating enzyme]-L-cysteine + [acceptor protein]-L-lysine = [E2 ubiquitin-conjugating enzyme]-L-cysteine + N(6)-ubiquitinyl-[acceptor protein]-L-lysine.</text>
        <dbReference type="EC" id="2.3.2.27"/>
    </reaction>
</comment>
<evidence type="ECO:0000256" key="4">
    <source>
        <dbReference type="ARBA" id="ARBA00022679"/>
    </source>
</evidence>
<dbReference type="AlphaFoldDB" id="A0A7N1A6W5"/>
<evidence type="ECO:0000256" key="7">
    <source>
        <dbReference type="PROSITE-ProRule" id="PRU00259"/>
    </source>
</evidence>
<dbReference type="InterPro" id="IPR016024">
    <property type="entry name" value="ARM-type_fold"/>
</dbReference>
<sequence>MGPMDTGKNQLRRNPEPSLPPDEFVCPISGHLMLDPVNVASGHTFERTSVQICKDLSFAPLLPDGSTPDFSGSLVPNRNIRSMIQRWCDENGVDHPRVDYYSIEDAVRSLMAESNEHKRRDSYGEAMAELLNDVPNHPPVRLSHALTTPHVRSDSGQFSSGSQQQLSTPLPFKTMPASYSSSPADQQNPRYSEQVDVDEDDENNRLLMQLTSSEAAQQEEGIVTLRSLTRTDERTRSALCTQKMLSIFRPLILSRNATIQVNAVASLVNLSLEKRNKGRIVGSGLVPPLIEVLHAGFPESQEHAAGALFSLSLEEDNQTAIGVLGGLDPLLHSLRSDSDRTRHDSALALYHLSLNQSNRVKLVRLGAVPILLNLLTSRIMAGRAILVLCNLALCAEGKSAMLDGNAVVTLTAMLREDEFDSEATLENVVATLCALGQGSLRFNGMAREAGAAEVLSRVVERTKSERARERARQVLQMMRGRGEEEEEEGGGGFGRRMFEGGTMSQTPLRQGYGGGGRDLFKVNTTRF</sequence>
<comment type="pathway">
    <text evidence="2">Protein modification; protein ubiquitination.</text>
</comment>
<dbReference type="InterPro" id="IPR000225">
    <property type="entry name" value="Armadillo"/>
</dbReference>
<dbReference type="UniPathway" id="UPA00143"/>
<dbReference type="SUPFAM" id="SSF48371">
    <property type="entry name" value="ARM repeat"/>
    <property type="match status" value="1"/>
</dbReference>
<keyword evidence="5" id="KW-0677">Repeat</keyword>
<dbReference type="InterPro" id="IPR011989">
    <property type="entry name" value="ARM-like"/>
</dbReference>
<evidence type="ECO:0000256" key="8">
    <source>
        <dbReference type="SAM" id="MobiDB-lite"/>
    </source>
</evidence>
<protein>
    <recommendedName>
        <fullName evidence="3">RING-type E3 ubiquitin transferase</fullName>
        <ecNumber evidence="3">2.3.2.27</ecNumber>
    </recommendedName>
</protein>
<dbReference type="Gene3D" id="3.30.40.10">
    <property type="entry name" value="Zinc/RING finger domain, C3HC4 (zinc finger)"/>
    <property type="match status" value="1"/>
</dbReference>
<dbReference type="GO" id="GO:0016567">
    <property type="term" value="P:protein ubiquitination"/>
    <property type="evidence" value="ECO:0007669"/>
    <property type="project" value="UniProtKB-UniPathway"/>
</dbReference>
<dbReference type="SMART" id="SM00504">
    <property type="entry name" value="Ubox"/>
    <property type="match status" value="1"/>
</dbReference>
<feature type="region of interest" description="Disordered" evidence="8">
    <location>
        <begin position="476"/>
        <end position="498"/>
    </location>
</feature>
<dbReference type="OMA" id="IGNMRFR"/>
<organism evidence="10 11">
    <name type="scientific">Kalanchoe fedtschenkoi</name>
    <name type="common">Lavender scallops</name>
    <name type="synonym">South American air plant</name>
    <dbReference type="NCBI Taxonomy" id="63787"/>
    <lineage>
        <taxon>Eukaryota</taxon>
        <taxon>Viridiplantae</taxon>
        <taxon>Streptophyta</taxon>
        <taxon>Embryophyta</taxon>
        <taxon>Tracheophyta</taxon>
        <taxon>Spermatophyta</taxon>
        <taxon>Magnoliopsida</taxon>
        <taxon>eudicotyledons</taxon>
        <taxon>Gunneridae</taxon>
        <taxon>Pentapetalae</taxon>
        <taxon>Saxifragales</taxon>
        <taxon>Crassulaceae</taxon>
        <taxon>Kalanchoe</taxon>
    </lineage>
</organism>
<dbReference type="EC" id="2.3.2.27" evidence="3"/>
<dbReference type="PANTHER" id="PTHR23315:SF339">
    <property type="entry name" value="U-BOX DOMAIN-CONTAINING PROTEIN 40"/>
    <property type="match status" value="1"/>
</dbReference>
<keyword evidence="4" id="KW-0808">Transferase</keyword>
<dbReference type="PROSITE" id="PS51698">
    <property type="entry name" value="U_BOX"/>
    <property type="match status" value="1"/>
</dbReference>
<dbReference type="Gramene" id="Kaladp0674s0105.1.v1.1">
    <property type="protein sequence ID" value="Kaladp0674s0105.1.v1.1.CDS.1"/>
    <property type="gene ID" value="Kaladp0674s0105.v1.1"/>
</dbReference>